<keyword evidence="8" id="KW-1185">Reference proteome</keyword>
<proteinExistence type="predicted"/>
<evidence type="ECO:0000256" key="4">
    <source>
        <dbReference type="ARBA" id="ARBA00023235"/>
    </source>
</evidence>
<dbReference type="GO" id="GO:0003755">
    <property type="term" value="F:peptidyl-prolyl cis-trans isomerase activity"/>
    <property type="evidence" value="ECO:0007669"/>
    <property type="project" value="UniProtKB-KW"/>
</dbReference>
<dbReference type="PROSITE" id="PS50005">
    <property type="entry name" value="TPR"/>
    <property type="match status" value="1"/>
</dbReference>
<dbReference type="EMBL" id="KV454005">
    <property type="protein sequence ID" value="ODQ44897.1"/>
    <property type="molecule type" value="Genomic_DNA"/>
</dbReference>
<name>A0A1E3NFI4_9ASCO</name>
<dbReference type="GeneID" id="30181246"/>
<evidence type="ECO:0000313" key="7">
    <source>
        <dbReference type="EMBL" id="ODQ44897.1"/>
    </source>
</evidence>
<dbReference type="InterPro" id="IPR011990">
    <property type="entry name" value="TPR-like_helical_dom_sf"/>
</dbReference>
<evidence type="ECO:0000256" key="5">
    <source>
        <dbReference type="PROSITE-ProRule" id="PRU00339"/>
    </source>
</evidence>
<dbReference type="PANTHER" id="PTHR45625:SF4">
    <property type="entry name" value="PEPTIDYLPROLYL ISOMERASE DOMAIN AND WD REPEAT-CONTAINING PROTEIN 1"/>
    <property type="match status" value="1"/>
</dbReference>
<dbReference type="SMART" id="SM00028">
    <property type="entry name" value="TPR"/>
    <property type="match status" value="2"/>
</dbReference>
<comment type="catalytic activity">
    <reaction evidence="1">
        <text>[protein]-peptidylproline (omega=180) = [protein]-peptidylproline (omega=0)</text>
        <dbReference type="Rhea" id="RHEA:16237"/>
        <dbReference type="Rhea" id="RHEA-COMP:10747"/>
        <dbReference type="Rhea" id="RHEA-COMP:10748"/>
        <dbReference type="ChEBI" id="CHEBI:83833"/>
        <dbReference type="ChEBI" id="CHEBI:83834"/>
        <dbReference type="EC" id="5.2.1.8"/>
    </reaction>
</comment>
<protein>
    <recommendedName>
        <fullName evidence="2">peptidylprolyl isomerase</fullName>
        <ecNumber evidence="2">5.2.1.8</ecNumber>
    </recommendedName>
</protein>
<dbReference type="STRING" id="763406.A0A1E3NFI4"/>
<dbReference type="AlphaFoldDB" id="A0A1E3NFI4"/>
<dbReference type="EC" id="5.2.1.8" evidence="2"/>
<dbReference type="InterPro" id="IPR044666">
    <property type="entry name" value="Cyclophilin_A-like"/>
</dbReference>
<accession>A0A1E3NFI4</accession>
<keyword evidence="4" id="KW-0413">Isomerase</keyword>
<dbReference type="Gene3D" id="1.25.40.10">
    <property type="entry name" value="Tetratricopeptide repeat domain"/>
    <property type="match status" value="1"/>
</dbReference>
<gene>
    <name evidence="7" type="ORF">PICMEDRAFT_73704</name>
</gene>
<evidence type="ECO:0000256" key="2">
    <source>
        <dbReference type="ARBA" id="ARBA00013194"/>
    </source>
</evidence>
<dbReference type="RefSeq" id="XP_019016010.1">
    <property type="nucleotide sequence ID" value="XM_019164559.1"/>
</dbReference>
<dbReference type="CDD" id="cd00317">
    <property type="entry name" value="cyclophilin"/>
    <property type="match status" value="1"/>
</dbReference>
<feature type="domain" description="PPIase cyclophilin-type" evidence="6">
    <location>
        <begin position="5"/>
        <end position="182"/>
    </location>
</feature>
<dbReference type="GO" id="GO:0071013">
    <property type="term" value="C:catalytic step 2 spliceosome"/>
    <property type="evidence" value="ECO:0007669"/>
    <property type="project" value="TreeGrafter"/>
</dbReference>
<dbReference type="InterPro" id="IPR019734">
    <property type="entry name" value="TPR_rpt"/>
</dbReference>
<dbReference type="PROSITE" id="PS50072">
    <property type="entry name" value="CSA_PPIASE_2"/>
    <property type="match status" value="1"/>
</dbReference>
<dbReference type="InterPro" id="IPR029000">
    <property type="entry name" value="Cyclophilin-like_dom_sf"/>
</dbReference>
<evidence type="ECO:0000259" key="6">
    <source>
        <dbReference type="PROSITE" id="PS50072"/>
    </source>
</evidence>
<dbReference type="Pfam" id="PF00160">
    <property type="entry name" value="Pro_isomerase"/>
    <property type="match status" value="1"/>
</dbReference>
<dbReference type="SUPFAM" id="SSF48452">
    <property type="entry name" value="TPR-like"/>
    <property type="match status" value="1"/>
</dbReference>
<evidence type="ECO:0000313" key="8">
    <source>
        <dbReference type="Proteomes" id="UP000094455"/>
    </source>
</evidence>
<dbReference type="Proteomes" id="UP000094455">
    <property type="component" value="Unassembled WGS sequence"/>
</dbReference>
<dbReference type="OrthoDB" id="407558at2759"/>
<sequence length="383" mass="43747">MTNVYLDVSIGGTFKGRIVIELFDKDAPLATKNFKTLCAEKQLRNTYFHRVIKNFIIQGGDTTVKDGLTAEKYPNLGDIGKDGNGSSCYNGEYFEDENLVDLDRKTLVCMSNFGKKNHNMSQFFITLEKCPHLNGKHTVFGQVKYGKSIVREIEKTDIISNKNSDTNAWLPCQKIVITDTGLWEDNDPLPNEIACIDTIGGDIYEEYPDDNEIEGLDFENVEQSYKVTAIIKESATLLFKAKRLSDSLMKYKKALRYCNELLPDDESNKEMYMKFQELKKTLYLNMSLIALNSQDYNACINYCGFLLQMEDVQLTNVQASKIFYRLGKSYASMKKYDVALETFNKGLIVSPDDPSIKKEFNVVKKIVDDAKKEEKAKYAKFFN</sequence>
<dbReference type="PANTHER" id="PTHR45625">
    <property type="entry name" value="PEPTIDYL-PROLYL CIS-TRANS ISOMERASE-RELATED"/>
    <property type="match status" value="1"/>
</dbReference>
<evidence type="ECO:0000256" key="3">
    <source>
        <dbReference type="ARBA" id="ARBA00023110"/>
    </source>
</evidence>
<dbReference type="InterPro" id="IPR002130">
    <property type="entry name" value="Cyclophilin-type_PPIase_dom"/>
</dbReference>
<dbReference type="PROSITE" id="PS50293">
    <property type="entry name" value="TPR_REGION"/>
    <property type="match status" value="1"/>
</dbReference>
<organism evidence="7 8">
    <name type="scientific">Pichia membranifaciens NRRL Y-2026</name>
    <dbReference type="NCBI Taxonomy" id="763406"/>
    <lineage>
        <taxon>Eukaryota</taxon>
        <taxon>Fungi</taxon>
        <taxon>Dikarya</taxon>
        <taxon>Ascomycota</taxon>
        <taxon>Saccharomycotina</taxon>
        <taxon>Pichiomycetes</taxon>
        <taxon>Pichiales</taxon>
        <taxon>Pichiaceae</taxon>
        <taxon>Pichia</taxon>
    </lineage>
</organism>
<feature type="repeat" description="TPR" evidence="5">
    <location>
        <begin position="320"/>
        <end position="353"/>
    </location>
</feature>
<reference evidence="7 8" key="1">
    <citation type="journal article" date="2016" name="Proc. Natl. Acad. Sci. U.S.A.">
        <title>Comparative genomics of biotechnologically important yeasts.</title>
        <authorList>
            <person name="Riley R."/>
            <person name="Haridas S."/>
            <person name="Wolfe K.H."/>
            <person name="Lopes M.R."/>
            <person name="Hittinger C.T."/>
            <person name="Goeker M."/>
            <person name="Salamov A.A."/>
            <person name="Wisecaver J.H."/>
            <person name="Long T.M."/>
            <person name="Calvey C.H."/>
            <person name="Aerts A.L."/>
            <person name="Barry K.W."/>
            <person name="Choi C."/>
            <person name="Clum A."/>
            <person name="Coughlan A.Y."/>
            <person name="Deshpande S."/>
            <person name="Douglass A.P."/>
            <person name="Hanson S.J."/>
            <person name="Klenk H.-P."/>
            <person name="LaButti K.M."/>
            <person name="Lapidus A."/>
            <person name="Lindquist E.A."/>
            <person name="Lipzen A.M."/>
            <person name="Meier-Kolthoff J.P."/>
            <person name="Ohm R.A."/>
            <person name="Otillar R.P."/>
            <person name="Pangilinan J.L."/>
            <person name="Peng Y."/>
            <person name="Rokas A."/>
            <person name="Rosa C.A."/>
            <person name="Scheuner C."/>
            <person name="Sibirny A.A."/>
            <person name="Slot J.C."/>
            <person name="Stielow J.B."/>
            <person name="Sun H."/>
            <person name="Kurtzman C.P."/>
            <person name="Blackwell M."/>
            <person name="Grigoriev I.V."/>
            <person name="Jeffries T.W."/>
        </authorList>
    </citation>
    <scope>NUCLEOTIDE SEQUENCE [LARGE SCALE GENOMIC DNA]</scope>
    <source>
        <strain evidence="7 8">NRRL Y-2026</strain>
    </source>
</reference>
<dbReference type="Gene3D" id="2.40.100.10">
    <property type="entry name" value="Cyclophilin-like"/>
    <property type="match status" value="1"/>
</dbReference>
<dbReference type="SUPFAM" id="SSF50891">
    <property type="entry name" value="Cyclophilin-like"/>
    <property type="match status" value="1"/>
</dbReference>
<evidence type="ECO:0000256" key="1">
    <source>
        <dbReference type="ARBA" id="ARBA00000971"/>
    </source>
</evidence>
<dbReference type="PRINTS" id="PR00153">
    <property type="entry name" value="CSAPPISMRASE"/>
</dbReference>
<keyword evidence="5" id="KW-0802">TPR repeat</keyword>
<keyword evidence="3" id="KW-0697">Rotamase</keyword>